<keyword evidence="5" id="KW-1185">Reference proteome</keyword>
<dbReference type="InterPro" id="IPR016186">
    <property type="entry name" value="C-type_lectin-like/link_sf"/>
</dbReference>
<dbReference type="GeneTree" id="ENSGT01030000234575"/>
<evidence type="ECO:0000313" key="4">
    <source>
        <dbReference type="Ensembl" id="ENSSAUP00010048499.1"/>
    </source>
</evidence>
<dbReference type="AlphaFoldDB" id="A0A671XBM2"/>
<dbReference type="SMART" id="SM00034">
    <property type="entry name" value="CLECT"/>
    <property type="match status" value="1"/>
</dbReference>
<proteinExistence type="predicted"/>
<feature type="domain" description="C-type lectin" evidence="3">
    <location>
        <begin position="136"/>
        <end position="268"/>
    </location>
</feature>
<dbReference type="InterPro" id="IPR001304">
    <property type="entry name" value="C-type_lectin-like"/>
</dbReference>
<keyword evidence="1" id="KW-0430">Lectin</keyword>
<reference evidence="4" key="3">
    <citation type="submission" date="2025-09" db="UniProtKB">
        <authorList>
            <consortium name="Ensembl"/>
        </authorList>
    </citation>
    <scope>IDENTIFICATION</scope>
</reference>
<dbReference type="PROSITE" id="PS50041">
    <property type="entry name" value="C_TYPE_LECTIN_2"/>
    <property type="match status" value="1"/>
</dbReference>
<evidence type="ECO:0000256" key="2">
    <source>
        <dbReference type="SAM" id="Phobius"/>
    </source>
</evidence>
<keyword evidence="2" id="KW-0472">Membrane</keyword>
<evidence type="ECO:0000256" key="1">
    <source>
        <dbReference type="ARBA" id="ARBA00022734"/>
    </source>
</evidence>
<dbReference type="PANTHER" id="PTHR22803">
    <property type="entry name" value="MANNOSE, PHOSPHOLIPASE, LECTIN RECEPTOR RELATED"/>
    <property type="match status" value="1"/>
</dbReference>
<accession>A0A671XBM2</accession>
<dbReference type="Pfam" id="PF00059">
    <property type="entry name" value="Lectin_C"/>
    <property type="match status" value="1"/>
</dbReference>
<dbReference type="GO" id="GO:0030246">
    <property type="term" value="F:carbohydrate binding"/>
    <property type="evidence" value="ECO:0007669"/>
    <property type="project" value="UniProtKB-KW"/>
</dbReference>
<gene>
    <name evidence="4" type="primary">LOC115579585</name>
</gene>
<evidence type="ECO:0000313" key="5">
    <source>
        <dbReference type="Proteomes" id="UP000472265"/>
    </source>
</evidence>
<keyword evidence="2" id="KW-0812">Transmembrane</keyword>
<dbReference type="InterPro" id="IPR050111">
    <property type="entry name" value="C-type_lectin/snaclec_domain"/>
</dbReference>
<dbReference type="InterPro" id="IPR033989">
    <property type="entry name" value="CD209-like_CTLD"/>
</dbReference>
<dbReference type="InterPro" id="IPR016187">
    <property type="entry name" value="CTDL_fold"/>
</dbReference>
<sequence length="279" mass="31173">MTEADVVYSDVKFTKSKEKATVTSSPNESTYAEVKILKTEPSAGSQQQAAGGSKVTAERVAVVVLSALLLAAVIALGYICYEYHQTTGHLQKLTVENAAMRKNITETRCEVIMVQKPCPQPPADTCHKCQEGWEQNGPQCYYFSTVKLTWEQARERCRRDGADLVKIESEDEQSFLMQTLRDKMTEPEDKFWIGLTDSVTEGTWLWTDGTPLNKSLTFWSKGEPDNWTGVNNENVDGEDCVRMGTKSGSGLKWWFDKSCTAPQKRICEKSAVTGRPTCI</sequence>
<name>A0A671XBM2_SPAAU</name>
<dbReference type="InParanoid" id="A0A671XBM2"/>
<reference evidence="4" key="2">
    <citation type="submission" date="2025-08" db="UniProtKB">
        <authorList>
            <consortium name="Ensembl"/>
        </authorList>
    </citation>
    <scope>IDENTIFICATION</scope>
</reference>
<dbReference type="Gene3D" id="3.10.100.10">
    <property type="entry name" value="Mannose-Binding Protein A, subunit A"/>
    <property type="match status" value="1"/>
</dbReference>
<feature type="transmembrane region" description="Helical" evidence="2">
    <location>
        <begin position="60"/>
        <end position="81"/>
    </location>
</feature>
<reference evidence="4" key="1">
    <citation type="submission" date="2021-04" db="EMBL/GenBank/DDBJ databases">
        <authorList>
            <consortium name="Wellcome Sanger Institute Data Sharing"/>
        </authorList>
    </citation>
    <scope>NUCLEOTIDE SEQUENCE [LARGE SCALE GENOMIC DNA]</scope>
</reference>
<dbReference type="SUPFAM" id="SSF56436">
    <property type="entry name" value="C-type lectin-like"/>
    <property type="match status" value="1"/>
</dbReference>
<evidence type="ECO:0000259" key="3">
    <source>
        <dbReference type="PROSITE" id="PS50041"/>
    </source>
</evidence>
<dbReference type="Proteomes" id="UP000472265">
    <property type="component" value="Chromosome 3"/>
</dbReference>
<protein>
    <recommendedName>
        <fullName evidence="3">C-type lectin domain-containing protein</fullName>
    </recommendedName>
</protein>
<dbReference type="CDD" id="cd03590">
    <property type="entry name" value="CLECT_DC-SIGN_like"/>
    <property type="match status" value="1"/>
</dbReference>
<dbReference type="Ensembl" id="ENSSAUT00010051014.1">
    <property type="protein sequence ID" value="ENSSAUP00010048499.1"/>
    <property type="gene ID" value="ENSSAUG00010020211.1"/>
</dbReference>
<keyword evidence="2" id="KW-1133">Transmembrane helix</keyword>
<organism evidence="4 5">
    <name type="scientific">Sparus aurata</name>
    <name type="common">Gilthead sea bream</name>
    <dbReference type="NCBI Taxonomy" id="8175"/>
    <lineage>
        <taxon>Eukaryota</taxon>
        <taxon>Metazoa</taxon>
        <taxon>Chordata</taxon>
        <taxon>Craniata</taxon>
        <taxon>Vertebrata</taxon>
        <taxon>Euteleostomi</taxon>
        <taxon>Actinopterygii</taxon>
        <taxon>Neopterygii</taxon>
        <taxon>Teleostei</taxon>
        <taxon>Neoteleostei</taxon>
        <taxon>Acanthomorphata</taxon>
        <taxon>Eupercaria</taxon>
        <taxon>Spariformes</taxon>
        <taxon>Sparidae</taxon>
        <taxon>Sparus</taxon>
    </lineage>
</organism>